<sequence length="136" mass="16258">MTESDLTKLSTFHTENLRRILRIFWPNTISNQQLLAQCNRESLETIVTRRRWKWIGHVMRREQDSTTRTVLHRTPEGKHKRGRPKNTWRRTVEGELKTLNHTWGTIKRLAQNRQEWRSFVAALHAKRHNGQSVSKP</sequence>
<reference evidence="2 3" key="1">
    <citation type="submission" date="2024-02" db="EMBL/GenBank/DDBJ databases">
        <title>Chromosome-scale genome assembly of the rough periwinkle Littorina saxatilis.</title>
        <authorList>
            <person name="De Jode A."/>
            <person name="Faria R."/>
            <person name="Formenti G."/>
            <person name="Sims Y."/>
            <person name="Smith T.P."/>
            <person name="Tracey A."/>
            <person name="Wood J.M.D."/>
            <person name="Zagrodzka Z.B."/>
            <person name="Johannesson K."/>
            <person name="Butlin R.K."/>
            <person name="Leder E.H."/>
        </authorList>
    </citation>
    <scope>NUCLEOTIDE SEQUENCE [LARGE SCALE GENOMIC DNA]</scope>
    <source>
        <strain evidence="2">Snail1</strain>
        <tissue evidence="2">Muscle</tissue>
    </source>
</reference>
<accession>A0AAN9AXC6</accession>
<dbReference type="AlphaFoldDB" id="A0AAN9AXC6"/>
<dbReference type="EMBL" id="JBAMIC010000018">
    <property type="protein sequence ID" value="KAK7094897.1"/>
    <property type="molecule type" value="Genomic_DNA"/>
</dbReference>
<evidence type="ECO:0008006" key="4">
    <source>
        <dbReference type="Google" id="ProtNLM"/>
    </source>
</evidence>
<protein>
    <recommendedName>
        <fullName evidence="4">Endonuclease-reverse transcriptase</fullName>
    </recommendedName>
</protein>
<keyword evidence="3" id="KW-1185">Reference proteome</keyword>
<evidence type="ECO:0000313" key="2">
    <source>
        <dbReference type="EMBL" id="KAK7094897.1"/>
    </source>
</evidence>
<proteinExistence type="predicted"/>
<evidence type="ECO:0000313" key="3">
    <source>
        <dbReference type="Proteomes" id="UP001374579"/>
    </source>
</evidence>
<feature type="region of interest" description="Disordered" evidence="1">
    <location>
        <begin position="64"/>
        <end position="86"/>
    </location>
</feature>
<comment type="caution">
    <text evidence="2">The sequence shown here is derived from an EMBL/GenBank/DDBJ whole genome shotgun (WGS) entry which is preliminary data.</text>
</comment>
<dbReference type="Proteomes" id="UP001374579">
    <property type="component" value="Unassembled WGS sequence"/>
</dbReference>
<organism evidence="2 3">
    <name type="scientific">Littorina saxatilis</name>
    <dbReference type="NCBI Taxonomy" id="31220"/>
    <lineage>
        <taxon>Eukaryota</taxon>
        <taxon>Metazoa</taxon>
        <taxon>Spiralia</taxon>
        <taxon>Lophotrochozoa</taxon>
        <taxon>Mollusca</taxon>
        <taxon>Gastropoda</taxon>
        <taxon>Caenogastropoda</taxon>
        <taxon>Littorinimorpha</taxon>
        <taxon>Littorinoidea</taxon>
        <taxon>Littorinidae</taxon>
        <taxon>Littorina</taxon>
    </lineage>
</organism>
<gene>
    <name evidence="2" type="ORF">V1264_006383</name>
</gene>
<name>A0AAN9AXC6_9CAEN</name>
<evidence type="ECO:0000256" key="1">
    <source>
        <dbReference type="SAM" id="MobiDB-lite"/>
    </source>
</evidence>